<dbReference type="CTD" id="20244412"/>
<evidence type="ECO:0000256" key="11">
    <source>
        <dbReference type="ARBA" id="ARBA00049908"/>
    </source>
</evidence>
<keyword evidence="9 12" id="KW-0472">Membrane</keyword>
<evidence type="ECO:0000256" key="5">
    <source>
        <dbReference type="ARBA" id="ARBA00022723"/>
    </source>
</evidence>
<keyword evidence="6 12" id="KW-1133">Transmembrane helix</keyword>
<dbReference type="RefSeq" id="XP_009054437.1">
    <property type="nucleotide sequence ID" value="XM_009056189.1"/>
</dbReference>
<dbReference type="SFLD" id="SFLDG01168">
    <property type="entry name" value="Ferric_reductase_subgroup_(FRE"/>
    <property type="match status" value="1"/>
</dbReference>
<proteinExistence type="predicted"/>
<dbReference type="OrthoDB" id="167398at2759"/>
<keyword evidence="7" id="KW-0560">Oxidoreductase</keyword>
<dbReference type="FunFam" id="2.40.30.10:FF:000030">
    <property type="entry name" value="cytochrome b-245 heavy chain"/>
    <property type="match status" value="1"/>
</dbReference>
<dbReference type="PROSITE" id="PS51384">
    <property type="entry name" value="FAD_FR"/>
    <property type="match status" value="1"/>
</dbReference>
<dbReference type="CDD" id="cd06186">
    <property type="entry name" value="NOX_Duox_like_FAD_NADP"/>
    <property type="match status" value="1"/>
</dbReference>
<dbReference type="GeneID" id="20244412"/>
<evidence type="ECO:0000313" key="14">
    <source>
        <dbReference type="EMBL" id="ESO94872.1"/>
    </source>
</evidence>
<dbReference type="GO" id="GO:0006952">
    <property type="term" value="P:defense response"/>
    <property type="evidence" value="ECO:0007669"/>
    <property type="project" value="TreeGrafter"/>
</dbReference>
<dbReference type="GO" id="GO:0043020">
    <property type="term" value="C:NADPH oxidase complex"/>
    <property type="evidence" value="ECO:0007669"/>
    <property type="project" value="TreeGrafter"/>
</dbReference>
<keyword evidence="10" id="KW-0325">Glycoprotein</keyword>
<keyword evidence="8" id="KW-0408">Iron</keyword>
<dbReference type="InterPro" id="IPR013130">
    <property type="entry name" value="Fe3_Rdtase_TM_dom"/>
</dbReference>
<protein>
    <recommendedName>
        <fullName evidence="13">FAD-binding FR-type domain-containing protein</fullName>
    </recommendedName>
</protein>
<feature type="transmembrane region" description="Helical" evidence="12">
    <location>
        <begin position="53"/>
        <end position="76"/>
    </location>
</feature>
<feature type="transmembrane region" description="Helical" evidence="12">
    <location>
        <begin position="165"/>
        <end position="187"/>
    </location>
</feature>
<dbReference type="InterPro" id="IPR000778">
    <property type="entry name" value="Cyt_b245_heavy_chain"/>
</dbReference>
<dbReference type="GO" id="GO:0016175">
    <property type="term" value="F:superoxide-generating NAD(P)H oxidase activity"/>
    <property type="evidence" value="ECO:0007669"/>
    <property type="project" value="TreeGrafter"/>
</dbReference>
<dbReference type="HOGENOM" id="CLU_005646_3_1_1"/>
<feature type="transmembrane region" description="Helical" evidence="12">
    <location>
        <begin position="12"/>
        <end position="33"/>
    </location>
</feature>
<evidence type="ECO:0000259" key="13">
    <source>
        <dbReference type="PROSITE" id="PS51384"/>
    </source>
</evidence>
<feature type="transmembrane region" description="Helical" evidence="12">
    <location>
        <begin position="199"/>
        <end position="223"/>
    </location>
</feature>
<evidence type="ECO:0000256" key="10">
    <source>
        <dbReference type="ARBA" id="ARBA00023180"/>
    </source>
</evidence>
<reference evidence="14 15" key="1">
    <citation type="journal article" date="2013" name="Nature">
        <title>Insights into bilaterian evolution from three spiralian genomes.</title>
        <authorList>
            <person name="Simakov O."/>
            <person name="Marletaz F."/>
            <person name="Cho S.J."/>
            <person name="Edsinger-Gonzales E."/>
            <person name="Havlak P."/>
            <person name="Hellsten U."/>
            <person name="Kuo D.H."/>
            <person name="Larsson T."/>
            <person name="Lv J."/>
            <person name="Arendt D."/>
            <person name="Savage R."/>
            <person name="Osoegawa K."/>
            <person name="de Jong P."/>
            <person name="Grimwood J."/>
            <person name="Chapman J.A."/>
            <person name="Shapiro H."/>
            <person name="Aerts A."/>
            <person name="Otillar R.P."/>
            <person name="Terry A.Y."/>
            <person name="Boore J.L."/>
            <person name="Grigoriev I.V."/>
            <person name="Lindberg D.R."/>
            <person name="Seaver E.C."/>
            <person name="Weisblat D.A."/>
            <person name="Putnam N.H."/>
            <person name="Rokhsar D.S."/>
        </authorList>
    </citation>
    <scope>NUCLEOTIDE SEQUENCE [LARGE SCALE GENOMIC DNA]</scope>
</reference>
<evidence type="ECO:0000256" key="6">
    <source>
        <dbReference type="ARBA" id="ARBA00022989"/>
    </source>
</evidence>
<evidence type="ECO:0000256" key="3">
    <source>
        <dbReference type="ARBA" id="ARBA00022617"/>
    </source>
</evidence>
<accession>V4ADF2</accession>
<name>V4ADF2_LOTGI</name>
<keyword evidence="3" id="KW-0349">Heme</keyword>
<dbReference type="AlphaFoldDB" id="V4ADF2"/>
<dbReference type="InterPro" id="IPR050369">
    <property type="entry name" value="RBOH/FRE"/>
</dbReference>
<dbReference type="SUPFAM" id="SSF52343">
    <property type="entry name" value="Ferredoxin reductase-like, C-terminal NADP-linked domain"/>
    <property type="match status" value="1"/>
</dbReference>
<evidence type="ECO:0000256" key="7">
    <source>
        <dbReference type="ARBA" id="ARBA00023002"/>
    </source>
</evidence>
<dbReference type="InterPro" id="IPR013112">
    <property type="entry name" value="FAD-bd_8"/>
</dbReference>
<evidence type="ECO:0000256" key="9">
    <source>
        <dbReference type="ARBA" id="ARBA00023136"/>
    </source>
</evidence>
<dbReference type="PANTHER" id="PTHR11972">
    <property type="entry name" value="NADPH OXIDASE"/>
    <property type="match status" value="1"/>
</dbReference>
<evidence type="ECO:0000256" key="2">
    <source>
        <dbReference type="ARBA" id="ARBA00022475"/>
    </source>
</evidence>
<evidence type="ECO:0000256" key="12">
    <source>
        <dbReference type="SAM" id="Phobius"/>
    </source>
</evidence>
<dbReference type="Proteomes" id="UP000030746">
    <property type="component" value="Unassembled WGS sequence"/>
</dbReference>
<comment type="catalytic activity">
    <reaction evidence="11">
        <text>NADPH + 2 O2 = 2 superoxide + NADP(+) + H(+)</text>
        <dbReference type="Rhea" id="RHEA:63180"/>
        <dbReference type="ChEBI" id="CHEBI:15378"/>
        <dbReference type="ChEBI" id="CHEBI:15379"/>
        <dbReference type="ChEBI" id="CHEBI:18421"/>
        <dbReference type="ChEBI" id="CHEBI:57783"/>
        <dbReference type="ChEBI" id="CHEBI:58349"/>
    </reaction>
</comment>
<dbReference type="SFLD" id="SFLDG01169">
    <property type="entry name" value="NADPH_oxidase_subgroup_(NOX)"/>
    <property type="match status" value="1"/>
</dbReference>
<feature type="domain" description="FAD-binding FR-type" evidence="13">
    <location>
        <begin position="283"/>
        <end position="390"/>
    </location>
</feature>
<evidence type="ECO:0000256" key="4">
    <source>
        <dbReference type="ARBA" id="ARBA00022692"/>
    </source>
</evidence>
<keyword evidence="2" id="KW-1003">Cell membrane</keyword>
<evidence type="ECO:0000256" key="8">
    <source>
        <dbReference type="ARBA" id="ARBA00023004"/>
    </source>
</evidence>
<evidence type="ECO:0000313" key="15">
    <source>
        <dbReference type="Proteomes" id="UP000030746"/>
    </source>
</evidence>
<dbReference type="Pfam" id="PF01794">
    <property type="entry name" value="Ferric_reduct"/>
    <property type="match status" value="1"/>
</dbReference>
<dbReference type="EMBL" id="KB201747">
    <property type="protein sequence ID" value="ESO94872.1"/>
    <property type="molecule type" value="Genomic_DNA"/>
</dbReference>
<dbReference type="STRING" id="225164.V4ADF2"/>
<dbReference type="InterPro" id="IPR013121">
    <property type="entry name" value="Fe_red_NAD-bd_6"/>
</dbReference>
<dbReference type="InterPro" id="IPR017938">
    <property type="entry name" value="Riboflavin_synthase-like_b-brl"/>
</dbReference>
<feature type="transmembrane region" description="Helical" evidence="12">
    <location>
        <begin position="263"/>
        <end position="282"/>
    </location>
</feature>
<keyword evidence="15" id="KW-1185">Reference proteome</keyword>
<dbReference type="SUPFAM" id="SSF63380">
    <property type="entry name" value="Riboflavin synthase domain-like"/>
    <property type="match status" value="1"/>
</dbReference>
<feature type="transmembrane region" description="Helical" evidence="12">
    <location>
        <begin position="97"/>
        <end position="117"/>
    </location>
</feature>
<dbReference type="PANTHER" id="PTHR11972:SF191">
    <property type="entry name" value="FAD-BINDING FR-TYPE DOMAIN-CONTAINING PROTEIN"/>
    <property type="match status" value="1"/>
</dbReference>
<dbReference type="FunFam" id="3.40.50.80:FF:000004">
    <property type="entry name" value="NADPH oxidase isoform 2"/>
    <property type="match status" value="1"/>
</dbReference>
<comment type="subcellular location">
    <subcellularLocation>
        <location evidence="1">Cell membrane</location>
        <topology evidence="1">Multi-pass membrane protein</topology>
    </subcellularLocation>
</comment>
<evidence type="ECO:0000256" key="1">
    <source>
        <dbReference type="ARBA" id="ARBA00004651"/>
    </source>
</evidence>
<dbReference type="GO" id="GO:0046872">
    <property type="term" value="F:metal ion binding"/>
    <property type="evidence" value="ECO:0007669"/>
    <property type="project" value="UniProtKB-KW"/>
</dbReference>
<dbReference type="SFLD" id="SFLDS00052">
    <property type="entry name" value="Ferric_Reductase_Domain"/>
    <property type="match status" value="1"/>
</dbReference>
<keyword evidence="4 12" id="KW-0812">Transmembrane</keyword>
<dbReference type="OMA" id="FTFAKEH"/>
<dbReference type="Gene3D" id="2.40.30.10">
    <property type="entry name" value="Translation factors"/>
    <property type="match status" value="1"/>
</dbReference>
<dbReference type="InterPro" id="IPR017927">
    <property type="entry name" value="FAD-bd_FR_type"/>
</dbReference>
<dbReference type="PRINTS" id="PR00466">
    <property type="entry name" value="GP91PHOX"/>
</dbReference>
<organism evidence="14 15">
    <name type="scientific">Lottia gigantea</name>
    <name type="common">Giant owl limpet</name>
    <dbReference type="NCBI Taxonomy" id="225164"/>
    <lineage>
        <taxon>Eukaryota</taxon>
        <taxon>Metazoa</taxon>
        <taxon>Spiralia</taxon>
        <taxon>Lophotrochozoa</taxon>
        <taxon>Mollusca</taxon>
        <taxon>Gastropoda</taxon>
        <taxon>Patellogastropoda</taxon>
        <taxon>Lottioidea</taxon>
        <taxon>Lottiidae</taxon>
        <taxon>Lottia</taxon>
    </lineage>
</organism>
<dbReference type="InterPro" id="IPR039261">
    <property type="entry name" value="FNR_nucleotide-bd"/>
</dbReference>
<dbReference type="Pfam" id="PF08030">
    <property type="entry name" value="NAD_binding_6"/>
    <property type="match status" value="1"/>
</dbReference>
<sequence>MGEWIVNELPKWIVVTVWLLINTGIFIGTFFSYKNDIEYFYLRLIVGDALCFARASAACLNFNCFLILLPVCRNFISFLRGTCARCHRARRQLHRQITYHKYIAYMICLQTAIHIAAHCFDFEFLIEAYDSPTKSIQAITNLDTSNNGTWLNPVRVQGTDATREVFKTIAGVSGVIITLCLILIVSSSTETIRRWYFELFWYTHHLFIIFLIGFVIHGIQGIIRHQTNVSSHNPEKCYTRHDEWGTSPDCKIPQFAGSSPKSWIWILIPVIIFIIERGIRFYRSLQQVVITKVVKHPSNVFELQIRKKSFYADPGQYIFLHCPSISLLEWHPFTLTSAPGEETITVHVRRVGDWTEKLAKSCHVDEGEFQEAWKMPKIAIDGPYGTSTEDCFRFDVAVLIGTGIGVTPFASVLRHVWKKYSTRRNELQLKYVHFYWVCPSTSSFEWLQELLNSLESQMAEMGSANFLSHNIYLTSGWDSNQAKNIVLHNDEERDAVTGLQHKTHYGRPQWDKIFSDLAVFHKGMKLGVFFCGPKSLSTSLHSLCNKHSTESVGTRFYYNKENF</sequence>
<dbReference type="KEGG" id="lgi:LOTGIDRAFT_180688"/>
<dbReference type="Pfam" id="PF08022">
    <property type="entry name" value="FAD_binding_8"/>
    <property type="match status" value="1"/>
</dbReference>
<dbReference type="GO" id="GO:0042554">
    <property type="term" value="P:superoxide anion generation"/>
    <property type="evidence" value="ECO:0007669"/>
    <property type="project" value="TreeGrafter"/>
</dbReference>
<gene>
    <name evidence="14" type="ORF">LOTGIDRAFT_180688</name>
</gene>
<keyword evidence="5" id="KW-0479">Metal-binding</keyword>
<dbReference type="Gene3D" id="3.40.50.80">
    <property type="entry name" value="Nucleotide-binding domain of ferredoxin-NADP reductase (FNR) module"/>
    <property type="match status" value="1"/>
</dbReference>